<gene>
    <name evidence="1" type="ORF">Vadar_020371</name>
</gene>
<sequence length="922" mass="103653">MEKNLIVDGDRNLPARMTVAVAVKGGGGGRGGAGSRRAVRWAVENLMPNADRFVLIHVMPRITSIPTPSGVTIPIEKLDAHVVEMYRRDKRLASQEIFLPFKKLCKRKKIETLVLEGDNTASSLLKYVTDSGVSSLVLGSSTSCFLTRKLKDSTVPSAVLKNAPKACNIYIVAKRKLITTSVTPLSTGESSSKHWWFSWRHCGSLHIYKLNGRYYAASVDCGVTDSTSFVSDLSHLNSQRYPNHSGSLQERNNRISGISIPEIEALHDGRYSSSVDCEVKDTPSSVSDHSRMNSQRFSDRFRSRQERNHQNSGNSILEIEASNGGRNSSSVDCEVNNAAVSVSNLSRRNSRTGSRRKRNHQNSGNRILETEALNGGRYSSSVDCEVNDDSQRYPNHSGSLQERNHQNSGNSIHEIQTVYECSSVASTDTKQSDVPAAVEQLRLELMNTVGMYNRACEDLVHPQNKDHFLSSACLEEARQVNVALQRAEDYNKIATEEKRKHLEAVKEIETARNLLAKEAYERQVAVLRSLKESMKKMEIVNTLFSNDRRYRRYTKDEIEMATDSFSETKLIGEGSYGKVYRCNLDKIPVAVKVLRSDALEKIKEFLTEIEVLSQLRHPHIVLLLGACPEIGCLVFEYMENGSLEDFVSDESSRKPLPWFVRFRIAFEVACGLAFLHNSRPYPIIHRDLKPGNILLDRNYVSKIGDVGLAKLISNVTPDNITHYRDSAIFGTLHYVDPEYHRTGTVRPKSDLYAFGIIVLQLLAAQHPNGLLLKFETALSNGWLYAILDKSIPDWPLAEAEELAQMALKCSKLRCRDRPDLETEVLPLLKRLADMADASSKVQRNSNHAPSHYYCPILQEVMEDPYIAADGFTYEHRAIKTWLERRSLSPVTKLRLEHKVLIPNHTLRSAIEDWRSGITSSSS</sequence>
<protein>
    <submittedName>
        <fullName evidence="1">Uncharacterized protein</fullName>
    </submittedName>
</protein>
<evidence type="ECO:0000313" key="1">
    <source>
        <dbReference type="EMBL" id="KAH7852081.1"/>
    </source>
</evidence>
<dbReference type="Proteomes" id="UP000828048">
    <property type="component" value="Chromosome 8"/>
</dbReference>
<comment type="caution">
    <text evidence="1">The sequence shown here is derived from an EMBL/GenBank/DDBJ whole genome shotgun (WGS) entry which is preliminary data.</text>
</comment>
<name>A0ACB7YEX1_9ERIC</name>
<dbReference type="EMBL" id="CM037158">
    <property type="protein sequence ID" value="KAH7852081.1"/>
    <property type="molecule type" value="Genomic_DNA"/>
</dbReference>
<keyword evidence="2" id="KW-1185">Reference proteome</keyword>
<reference evidence="1 2" key="1">
    <citation type="journal article" date="2021" name="Hortic Res">
        <title>High-quality reference genome and annotation aids understanding of berry development for evergreen blueberry (Vaccinium darrowii).</title>
        <authorList>
            <person name="Yu J."/>
            <person name="Hulse-Kemp A.M."/>
            <person name="Babiker E."/>
            <person name="Staton M."/>
        </authorList>
    </citation>
    <scope>NUCLEOTIDE SEQUENCE [LARGE SCALE GENOMIC DNA]</scope>
    <source>
        <strain evidence="2">cv. NJ 8807/NJ 8810</strain>
        <tissue evidence="1">Young leaf</tissue>
    </source>
</reference>
<proteinExistence type="predicted"/>
<accession>A0ACB7YEX1</accession>
<evidence type="ECO:0000313" key="2">
    <source>
        <dbReference type="Proteomes" id="UP000828048"/>
    </source>
</evidence>
<organism evidence="1 2">
    <name type="scientific">Vaccinium darrowii</name>
    <dbReference type="NCBI Taxonomy" id="229202"/>
    <lineage>
        <taxon>Eukaryota</taxon>
        <taxon>Viridiplantae</taxon>
        <taxon>Streptophyta</taxon>
        <taxon>Embryophyta</taxon>
        <taxon>Tracheophyta</taxon>
        <taxon>Spermatophyta</taxon>
        <taxon>Magnoliopsida</taxon>
        <taxon>eudicotyledons</taxon>
        <taxon>Gunneridae</taxon>
        <taxon>Pentapetalae</taxon>
        <taxon>asterids</taxon>
        <taxon>Ericales</taxon>
        <taxon>Ericaceae</taxon>
        <taxon>Vaccinioideae</taxon>
        <taxon>Vaccinieae</taxon>
        <taxon>Vaccinium</taxon>
    </lineage>
</organism>